<reference evidence="1 2" key="1">
    <citation type="journal article" date="2015" name="Genome Announc.">
        <title>Thirty-Two Complete Genome Assemblies of Nine Yersinia Species, Including Y. pestis, Y. pseudotuberculosis, and Y. enterocolitica.</title>
        <authorList>
            <person name="Johnson S.L."/>
            <person name="Daligault H.E."/>
            <person name="Davenport K.W."/>
            <person name="Jaissle J."/>
            <person name="Frey K.G."/>
            <person name="Ladner J.T."/>
            <person name="Broomall S.M."/>
            <person name="Bishop-Lilly K.A."/>
            <person name="Bruce D.C."/>
            <person name="Coyne S.R."/>
            <person name="Gibbons H.S."/>
            <person name="Lo C.C."/>
            <person name="Munk A.C."/>
            <person name="Rosenzweig C.N."/>
            <person name="Koroleva G.I."/>
            <person name="Palacios G.F."/>
            <person name="Redden C.L."/>
            <person name="Xu Y."/>
            <person name="Minogue T.D."/>
            <person name="Chain P.S."/>
        </authorList>
    </citation>
    <scope>NUCLEOTIDE SEQUENCE [LARGE SCALE GENOMIC DNA]</scope>
    <source>
        <strain evidence="1 2">YRA</strain>
    </source>
</reference>
<dbReference type="InterPro" id="IPR045662">
    <property type="entry name" value="DUF6388"/>
</dbReference>
<dbReference type="EMBL" id="CP009787">
    <property type="protein sequence ID" value="AJJ12250.1"/>
    <property type="molecule type" value="Genomic_DNA"/>
</dbReference>
<accession>A0ABN4F817</accession>
<dbReference type="RefSeq" id="WP_004714560.1">
    <property type="nucleotide sequence ID" value="NZ_CP009787.1"/>
</dbReference>
<protein>
    <recommendedName>
        <fullName evidence="3">Phage protein</fullName>
    </recommendedName>
</protein>
<evidence type="ECO:0008006" key="3">
    <source>
        <dbReference type="Google" id="ProtNLM"/>
    </source>
</evidence>
<dbReference type="Proteomes" id="UP000031914">
    <property type="component" value="Chromosome"/>
</dbReference>
<organism evidence="1 2">
    <name type="scientific">Yersinia rohdei</name>
    <dbReference type="NCBI Taxonomy" id="29485"/>
    <lineage>
        <taxon>Bacteria</taxon>
        <taxon>Pseudomonadati</taxon>
        <taxon>Pseudomonadota</taxon>
        <taxon>Gammaproteobacteria</taxon>
        <taxon>Enterobacterales</taxon>
        <taxon>Yersiniaceae</taxon>
        <taxon>Yersinia</taxon>
    </lineage>
</organism>
<dbReference type="GeneID" id="45567394"/>
<evidence type="ECO:0000313" key="1">
    <source>
        <dbReference type="EMBL" id="AJJ12250.1"/>
    </source>
</evidence>
<evidence type="ECO:0000313" key="2">
    <source>
        <dbReference type="Proteomes" id="UP000031914"/>
    </source>
</evidence>
<gene>
    <name evidence="1" type="ORF">CH64_2103</name>
</gene>
<sequence>MKTRQEYFAAARQQFTDNNPHLVRSIEHDATLHAHHIGMSVNDFCQEKVTEAFVKNPRTMGNDTVVTVLNMMEPNSEFRKAALIQHYEEMANSIGISLSDYLIENNISL</sequence>
<name>A0ABN4F817_YERRO</name>
<dbReference type="Pfam" id="PF19925">
    <property type="entry name" value="DUF6388"/>
    <property type="match status" value="1"/>
</dbReference>
<keyword evidence="2" id="KW-1185">Reference proteome</keyword>
<proteinExistence type="predicted"/>